<evidence type="ECO:0000313" key="2">
    <source>
        <dbReference type="EMBL" id="PCD76486.1"/>
    </source>
</evidence>
<dbReference type="InterPro" id="IPR028992">
    <property type="entry name" value="Hedgehog/Intein_dom"/>
</dbReference>
<dbReference type="AlphaFoldDB" id="A0A2A4CQT9"/>
<name>A0A2A4CQT9_9RHOB</name>
<evidence type="ECO:0000259" key="1">
    <source>
        <dbReference type="Pfam" id="PF13403"/>
    </source>
</evidence>
<dbReference type="SUPFAM" id="SSF51294">
    <property type="entry name" value="Hedgehog/intein (Hint) domain"/>
    <property type="match status" value="1"/>
</dbReference>
<gene>
    <name evidence="2" type="ORF">CLN94_07745</name>
</gene>
<protein>
    <recommendedName>
        <fullName evidence="1">Hedgehog/Intein (Hint) domain-containing protein</fullName>
    </recommendedName>
</protein>
<dbReference type="EMBL" id="NTJD01000005">
    <property type="protein sequence ID" value="PCD76486.1"/>
    <property type="molecule type" value="Genomic_DNA"/>
</dbReference>
<dbReference type="OrthoDB" id="6305173at2"/>
<dbReference type="Proteomes" id="UP000243507">
    <property type="component" value="Unassembled WGS sequence"/>
</dbReference>
<dbReference type="Pfam" id="PF13403">
    <property type="entry name" value="Hint_2"/>
    <property type="match status" value="1"/>
</dbReference>
<evidence type="ECO:0000313" key="3">
    <source>
        <dbReference type="Proteomes" id="UP000243507"/>
    </source>
</evidence>
<accession>A0A2A4CQT9</accession>
<sequence length="370" mass="40235">MNSNPTSDPGWFAAHIPGRTPLALRDHALPATLTRGTLMLEFTLLRGETEILPLLHLARRSTAAQFFSLGFTKDGHLCLSQREDAEFHAVSIDASAEIAEGGRMRLTWHWDTKACESLLTLEALDQGTLRQRHGHAPLPMRREDLDALALGAEPARIGPRVDWLALGDHRHPVGPGACFAPSTPIETPQGPRPAANLRAGDLVETVDAGPQPVLWSGRIALPALGSLRPLRLCAPSFGATRDLWLMPSHRILVGGPMIDDLFGTPEALVEARYLIDGCTVLQPDRPSVLNWHGILLERHHLLIADGCQIESLSIGCLARQTGLVASTALAGLARQGDLPLHYRKARHVLRPYEALSLSALLQQRRAPLSA</sequence>
<feature type="domain" description="Hedgehog/Intein (Hint)" evidence="1">
    <location>
        <begin position="178"/>
        <end position="314"/>
    </location>
</feature>
<dbReference type="InterPro" id="IPR036844">
    <property type="entry name" value="Hint_dom_sf"/>
</dbReference>
<proteinExistence type="predicted"/>
<organism evidence="2 3">
    <name type="scientific">Pseudothioclava arenosa</name>
    <dbReference type="NCBI Taxonomy" id="1795308"/>
    <lineage>
        <taxon>Bacteria</taxon>
        <taxon>Pseudomonadati</taxon>
        <taxon>Pseudomonadota</taxon>
        <taxon>Alphaproteobacteria</taxon>
        <taxon>Rhodobacterales</taxon>
        <taxon>Paracoccaceae</taxon>
        <taxon>Pseudothioclava</taxon>
    </lineage>
</organism>
<comment type="caution">
    <text evidence="2">The sequence shown here is derived from an EMBL/GenBank/DDBJ whole genome shotgun (WGS) entry which is preliminary data.</text>
</comment>
<keyword evidence="3" id="KW-1185">Reference proteome</keyword>
<reference evidence="2 3" key="1">
    <citation type="submission" date="2017-09" db="EMBL/GenBank/DDBJ databases">
        <title>A multilocus sequence analysis scheme for characterization of bacteria in the genus Thioclava.</title>
        <authorList>
            <person name="Liu Y."/>
            <person name="Shao Z."/>
        </authorList>
    </citation>
    <scope>NUCLEOTIDE SEQUENCE [LARGE SCALE GENOMIC DNA]</scope>
    <source>
        <strain evidence="2 3">CAU 1312</strain>
    </source>
</reference>
<dbReference type="RefSeq" id="WP_096432887.1">
    <property type="nucleotide sequence ID" value="NZ_NTJD01000005.1"/>
</dbReference>